<dbReference type="InterPro" id="IPR011762">
    <property type="entry name" value="COA_CT_N"/>
</dbReference>
<comment type="pathway">
    <text evidence="5">Lipid metabolism; malonyl-CoA biosynthesis; malonyl-CoA from acetyl-CoA: step 1/1.</text>
</comment>
<comment type="catalytic activity">
    <reaction evidence="5">
        <text>N(6)-carboxybiotinyl-L-lysyl-[protein] + acetyl-CoA = N(6)-biotinyl-L-lysyl-[protein] + malonyl-CoA</text>
        <dbReference type="Rhea" id="RHEA:54728"/>
        <dbReference type="Rhea" id="RHEA-COMP:10505"/>
        <dbReference type="Rhea" id="RHEA-COMP:10506"/>
        <dbReference type="ChEBI" id="CHEBI:57288"/>
        <dbReference type="ChEBI" id="CHEBI:57384"/>
        <dbReference type="ChEBI" id="CHEBI:83144"/>
        <dbReference type="ChEBI" id="CHEBI:83145"/>
        <dbReference type="EC" id="2.1.3.15"/>
    </reaction>
</comment>
<sequence>MAFKRKKKSYIHVPQASQVDVVDPNHKPYIPDGMWQKCPQCQQTILTQDMKPAYVCSNCDYHFRISAQERIRLILDQDSFEPLFEDGGHANPLDFPGYEEKRAKAQERAQTDEAITTGLGKLNGQKLAFACMNPFFMMGSMGARVGEKLTSLFELALKESLPVVVFTASGGARMQEGIVSLMQMAKISLAVERHSEAGLFYLAVLTDPTTGGVTASFAMQADIICAEPGALIGFAGKRVIEQTIHQAVPDSFQSAEHQLAHGFVDRIIPRQQLREELSALLSIHCQA</sequence>
<dbReference type="AlphaFoldDB" id="A0A0X8FCY9"/>
<dbReference type="GO" id="GO:0016743">
    <property type="term" value="F:carboxyl- or carbamoyltransferase activity"/>
    <property type="evidence" value="ECO:0007669"/>
    <property type="project" value="UniProtKB-UniRule"/>
</dbReference>
<dbReference type="GeneID" id="92904183"/>
<evidence type="ECO:0000313" key="8">
    <source>
        <dbReference type="EMBL" id="PKZ23131.1"/>
    </source>
</evidence>
<dbReference type="PANTHER" id="PTHR42995">
    <property type="entry name" value="ACETYL-COENZYME A CARBOXYLASE CARBOXYL TRANSFERASE SUBUNIT BETA, CHLOROPLASTIC"/>
    <property type="match status" value="1"/>
</dbReference>
<evidence type="ECO:0000256" key="4">
    <source>
        <dbReference type="ARBA" id="ARBA00023098"/>
    </source>
</evidence>
<keyword evidence="9" id="KW-1185">Reference proteome</keyword>
<evidence type="ECO:0000259" key="6">
    <source>
        <dbReference type="PROSITE" id="PS50980"/>
    </source>
</evidence>
<dbReference type="EMBL" id="PKGY01000001">
    <property type="protein sequence ID" value="PKZ23131.1"/>
    <property type="molecule type" value="Genomic_DNA"/>
</dbReference>
<dbReference type="GO" id="GO:0005524">
    <property type="term" value="F:ATP binding"/>
    <property type="evidence" value="ECO:0007669"/>
    <property type="project" value="UniProtKB-KW"/>
</dbReference>
<comment type="similarity">
    <text evidence="5">Belongs to the AccD/PCCB family.</text>
</comment>
<dbReference type="UniPathway" id="UPA00655">
    <property type="reaction ID" value="UER00711"/>
</dbReference>
<dbReference type="EC" id="2.1.3.15" evidence="5"/>
<accession>A0A0X8FCY9</accession>
<dbReference type="EMBL" id="CP014160">
    <property type="protein sequence ID" value="AMB94864.1"/>
    <property type="molecule type" value="Genomic_DNA"/>
</dbReference>
<dbReference type="GO" id="GO:0008270">
    <property type="term" value="F:zinc ion binding"/>
    <property type="evidence" value="ECO:0007669"/>
    <property type="project" value="UniProtKB-UniRule"/>
</dbReference>
<evidence type="ECO:0000256" key="5">
    <source>
        <dbReference type="HAMAP-Rule" id="MF_01395"/>
    </source>
</evidence>
<dbReference type="InterPro" id="IPR000438">
    <property type="entry name" value="Acetyl_CoA_COase_Trfase_b_su"/>
</dbReference>
<dbReference type="GO" id="GO:0006633">
    <property type="term" value="P:fatty acid biosynthetic process"/>
    <property type="evidence" value="ECO:0007669"/>
    <property type="project" value="UniProtKB-KW"/>
</dbReference>
<comment type="subcellular location">
    <subcellularLocation>
        <location evidence="5">Cytoplasm</location>
    </subcellularLocation>
</comment>
<evidence type="ECO:0000256" key="3">
    <source>
        <dbReference type="ARBA" id="ARBA00022771"/>
    </source>
</evidence>
<keyword evidence="1 5" id="KW-0444">Lipid biosynthesis</keyword>
<keyword evidence="5" id="KW-0067">ATP-binding</keyword>
<keyword evidence="5" id="KW-0547">Nucleotide-binding</keyword>
<dbReference type="Pfam" id="PF01039">
    <property type="entry name" value="Carboxyl_trans"/>
    <property type="match status" value="1"/>
</dbReference>
<evidence type="ECO:0000313" key="7">
    <source>
        <dbReference type="EMBL" id="AMB94864.1"/>
    </source>
</evidence>
<organism evidence="7 9">
    <name type="scientific">Aerococcus sanguinicola</name>
    <dbReference type="NCBI Taxonomy" id="119206"/>
    <lineage>
        <taxon>Bacteria</taxon>
        <taxon>Bacillati</taxon>
        <taxon>Bacillota</taxon>
        <taxon>Bacilli</taxon>
        <taxon>Lactobacillales</taxon>
        <taxon>Aerococcaceae</taxon>
        <taxon>Aerococcus</taxon>
    </lineage>
</organism>
<dbReference type="PANTHER" id="PTHR42995:SF5">
    <property type="entry name" value="ACETYL-COENZYME A CARBOXYLASE CARBOXYL TRANSFERASE SUBUNIT BETA, CHLOROPLASTIC"/>
    <property type="match status" value="1"/>
</dbReference>
<evidence type="ECO:0000313" key="10">
    <source>
        <dbReference type="Proteomes" id="UP000234239"/>
    </source>
</evidence>
<keyword evidence="5" id="KW-0862">Zinc</keyword>
<dbReference type="GO" id="GO:0009317">
    <property type="term" value="C:acetyl-CoA carboxylase complex"/>
    <property type="evidence" value="ECO:0007669"/>
    <property type="project" value="InterPro"/>
</dbReference>
<dbReference type="NCBIfam" id="TIGR00515">
    <property type="entry name" value="accD"/>
    <property type="match status" value="1"/>
</dbReference>
<dbReference type="KEGG" id="asan:AWM72_08880"/>
<reference evidence="8 10" key="3">
    <citation type="submission" date="2017-12" db="EMBL/GenBank/DDBJ databases">
        <title>Phylogenetic diversity of female urinary microbiome.</title>
        <authorList>
            <person name="Thomas-White K."/>
            <person name="Wolfe A.J."/>
        </authorList>
    </citation>
    <scope>NUCLEOTIDE SEQUENCE [LARGE SCALE GENOMIC DNA]</scope>
    <source>
        <strain evidence="8 10">UMB0139</strain>
    </source>
</reference>
<dbReference type="PROSITE" id="PS50980">
    <property type="entry name" value="COA_CT_NTER"/>
    <property type="match status" value="1"/>
</dbReference>
<dbReference type="RefSeq" id="WP_067976359.1">
    <property type="nucleotide sequence ID" value="NZ_CAJHKM010000003.1"/>
</dbReference>
<comment type="cofactor">
    <cofactor evidence="5">
        <name>Zn(2+)</name>
        <dbReference type="ChEBI" id="CHEBI:29105"/>
    </cofactor>
    <text evidence="5">Binds 1 zinc ion per subunit.</text>
</comment>
<evidence type="ECO:0000256" key="2">
    <source>
        <dbReference type="ARBA" id="ARBA00022679"/>
    </source>
</evidence>
<feature type="binding site" evidence="5">
    <location>
        <position position="59"/>
    </location>
    <ligand>
        <name>Zn(2+)</name>
        <dbReference type="ChEBI" id="CHEBI:29105"/>
    </ligand>
</feature>
<dbReference type="HAMAP" id="MF_01395">
    <property type="entry name" value="AcetylCoA_CT_beta"/>
    <property type="match status" value="1"/>
</dbReference>
<reference evidence="7 9" key="1">
    <citation type="journal article" date="2016" name="Genome Announc.">
        <title>Complete Genome Sequences of Aerococcus christensenii CCUG 28831T, Aerococcus sanguinicola CCUG 43001T, Aerococcus urinae CCUG 36881T, Aerococcus urinaeequi CCUG 28094T, Aerococcus urinaehominis CCUG 42038 BT, and Aerococcus viridans CCUG 4311T.</title>
        <authorList>
            <person name="Carkaci D."/>
            <person name="Dargis R."/>
            <person name="Nielsen X.C."/>
            <person name="Skovgaard O."/>
            <person name="Fuursted K."/>
            <person name="Christensen J.J."/>
        </authorList>
    </citation>
    <scope>NUCLEOTIDE SEQUENCE [LARGE SCALE GENOMIC DNA]</scope>
    <source>
        <strain evidence="7 9">CCUG43001</strain>
    </source>
</reference>
<feature type="binding site" evidence="5">
    <location>
        <position position="38"/>
    </location>
    <ligand>
        <name>Zn(2+)</name>
        <dbReference type="ChEBI" id="CHEBI:29105"/>
    </ligand>
</feature>
<dbReference type="PRINTS" id="PR01070">
    <property type="entry name" value="ACCCTRFRASEB"/>
</dbReference>
<comment type="subunit">
    <text evidence="5">Acetyl-CoA carboxylase is a heterohexamer composed of biotin carboxyl carrier protein (AccB), biotin carboxylase (AccC) and two subunits each of ACCase subunit alpha (AccA) and ACCase subunit beta (AccD).</text>
</comment>
<evidence type="ECO:0000313" key="9">
    <source>
        <dbReference type="Proteomes" id="UP000069912"/>
    </source>
</evidence>
<reference evidence="9" key="2">
    <citation type="submission" date="2016-01" db="EMBL/GenBank/DDBJ databases">
        <title>Six Aerococcus type strain genome sequencing and assembly using PacBio and Illumina Hiseq.</title>
        <authorList>
            <person name="Carkaci D."/>
            <person name="Dargis R."/>
            <person name="Nielsen X.C."/>
            <person name="Skovgaard O."/>
            <person name="Fuursted K."/>
            <person name="Christensen J.J."/>
        </authorList>
    </citation>
    <scope>NUCLEOTIDE SEQUENCE [LARGE SCALE GENOMIC DNA]</scope>
    <source>
        <strain evidence="9">CCUG43001</strain>
    </source>
</reference>
<name>A0A0X8FCY9_9LACT</name>
<keyword evidence="3 5" id="KW-0863">Zinc-finger</keyword>
<keyword evidence="5" id="KW-0479">Metal-binding</keyword>
<keyword evidence="5" id="KW-0963">Cytoplasm</keyword>
<comment type="caution">
    <text evidence="5">Lacks conserved residue(s) required for the propagation of feature annotation.</text>
</comment>
<evidence type="ECO:0000256" key="1">
    <source>
        <dbReference type="ARBA" id="ARBA00022516"/>
    </source>
</evidence>
<keyword evidence="2 5" id="KW-0808">Transferase</keyword>
<dbReference type="SUPFAM" id="SSF52096">
    <property type="entry name" value="ClpP/crotonase"/>
    <property type="match status" value="1"/>
</dbReference>
<feature type="binding site" evidence="5">
    <location>
        <position position="41"/>
    </location>
    <ligand>
        <name>Zn(2+)</name>
        <dbReference type="ChEBI" id="CHEBI:29105"/>
    </ligand>
</feature>
<dbReference type="OrthoDB" id="9772975at2"/>
<dbReference type="Proteomes" id="UP000234239">
    <property type="component" value="Unassembled WGS sequence"/>
</dbReference>
<feature type="binding site" evidence="5">
    <location>
        <position position="56"/>
    </location>
    <ligand>
        <name>Zn(2+)</name>
        <dbReference type="ChEBI" id="CHEBI:29105"/>
    </ligand>
</feature>
<dbReference type="Gene3D" id="3.90.226.10">
    <property type="entry name" value="2-enoyl-CoA Hydratase, Chain A, domain 1"/>
    <property type="match status" value="1"/>
</dbReference>
<comment type="function">
    <text evidence="5">Component of the acetyl coenzyme A carboxylase (ACC) complex. Biotin carboxylase (BC) catalyzes the carboxylation of biotin on its carrier protein (BCCP) and then the CO(2) group is transferred by the transcarboxylase to acetyl-CoA to form malonyl-CoA.</text>
</comment>
<dbReference type="Proteomes" id="UP000069912">
    <property type="component" value="Chromosome"/>
</dbReference>
<gene>
    <name evidence="5" type="primary">accD</name>
    <name evidence="7" type="ORF">AWM72_08880</name>
    <name evidence="8" type="ORF">CYJ28_00870</name>
</gene>
<protein>
    <recommendedName>
        <fullName evidence="5">Acetyl-coenzyme A carboxylase carboxyl transferase subunit beta</fullName>
        <shortName evidence="5">ACCase subunit beta</shortName>
        <shortName evidence="5">Acetyl-CoA carboxylase carboxyltransferase subunit beta</shortName>
        <ecNumber evidence="5">2.1.3.15</ecNumber>
    </recommendedName>
</protein>
<dbReference type="InterPro" id="IPR029045">
    <property type="entry name" value="ClpP/crotonase-like_dom_sf"/>
</dbReference>
<dbReference type="GO" id="GO:0003989">
    <property type="term" value="F:acetyl-CoA carboxylase activity"/>
    <property type="evidence" value="ECO:0007669"/>
    <property type="project" value="InterPro"/>
</dbReference>
<feature type="domain" description="CoA carboxyltransferase N-terminal" evidence="6">
    <location>
        <begin position="34"/>
        <end position="287"/>
    </location>
</feature>
<dbReference type="InterPro" id="IPR034733">
    <property type="entry name" value="AcCoA_carboxyl_beta"/>
</dbReference>
<keyword evidence="5" id="KW-0275">Fatty acid biosynthesis</keyword>
<keyword evidence="4 5" id="KW-0443">Lipid metabolism</keyword>
<keyword evidence="5" id="KW-0276">Fatty acid metabolism</keyword>
<dbReference type="GO" id="GO:2001295">
    <property type="term" value="P:malonyl-CoA biosynthetic process"/>
    <property type="evidence" value="ECO:0007669"/>
    <property type="project" value="UniProtKB-UniRule"/>
</dbReference>
<proteinExistence type="inferred from homology"/>